<dbReference type="Proteomes" id="UP000299102">
    <property type="component" value="Unassembled WGS sequence"/>
</dbReference>
<accession>A0A4C1Z6G4</accession>
<evidence type="ECO:0000313" key="2">
    <source>
        <dbReference type="Proteomes" id="UP000299102"/>
    </source>
</evidence>
<proteinExistence type="predicted"/>
<evidence type="ECO:0000313" key="1">
    <source>
        <dbReference type="EMBL" id="GBP84186.1"/>
    </source>
</evidence>
<protein>
    <submittedName>
        <fullName evidence="1">Uncharacterized protein</fullName>
    </submittedName>
</protein>
<name>A0A4C1Z6G4_EUMVA</name>
<gene>
    <name evidence="1" type="ORF">EVAR_61379_1</name>
</gene>
<dbReference type="EMBL" id="BGZK01001664">
    <property type="protein sequence ID" value="GBP84186.1"/>
    <property type="molecule type" value="Genomic_DNA"/>
</dbReference>
<comment type="caution">
    <text evidence="1">The sequence shown here is derived from an EMBL/GenBank/DDBJ whole genome shotgun (WGS) entry which is preliminary data.</text>
</comment>
<organism evidence="1 2">
    <name type="scientific">Eumeta variegata</name>
    <name type="common">Bagworm moth</name>
    <name type="synonym">Eumeta japonica</name>
    <dbReference type="NCBI Taxonomy" id="151549"/>
    <lineage>
        <taxon>Eukaryota</taxon>
        <taxon>Metazoa</taxon>
        <taxon>Ecdysozoa</taxon>
        <taxon>Arthropoda</taxon>
        <taxon>Hexapoda</taxon>
        <taxon>Insecta</taxon>
        <taxon>Pterygota</taxon>
        <taxon>Neoptera</taxon>
        <taxon>Endopterygota</taxon>
        <taxon>Lepidoptera</taxon>
        <taxon>Glossata</taxon>
        <taxon>Ditrysia</taxon>
        <taxon>Tineoidea</taxon>
        <taxon>Psychidae</taxon>
        <taxon>Oiketicinae</taxon>
        <taxon>Eumeta</taxon>
    </lineage>
</organism>
<sequence>MAGCRSFCSLDKSQLQNLLLGLTSVLWRVWSVNGRAGPSSCCSLLGHSTAMPHRMHFPRKYSNGSRANVQCSVNCSGTGTLLMQESFGRGYRAICI</sequence>
<reference evidence="1 2" key="1">
    <citation type="journal article" date="2019" name="Commun. Biol.">
        <title>The bagworm genome reveals a unique fibroin gene that provides high tensile strength.</title>
        <authorList>
            <person name="Kono N."/>
            <person name="Nakamura H."/>
            <person name="Ohtoshi R."/>
            <person name="Tomita M."/>
            <person name="Numata K."/>
            <person name="Arakawa K."/>
        </authorList>
    </citation>
    <scope>NUCLEOTIDE SEQUENCE [LARGE SCALE GENOMIC DNA]</scope>
</reference>
<keyword evidence="2" id="KW-1185">Reference proteome</keyword>
<dbReference type="AlphaFoldDB" id="A0A4C1Z6G4"/>